<feature type="transmembrane region" description="Helical" evidence="1">
    <location>
        <begin position="222"/>
        <end position="244"/>
    </location>
</feature>
<proteinExistence type="predicted"/>
<dbReference type="Proteomes" id="UP000139605">
    <property type="component" value="Segment"/>
</dbReference>
<keyword evidence="1" id="KW-0812">Transmembrane</keyword>
<dbReference type="Pfam" id="PF12216">
    <property type="entry name" value="m04gp34like"/>
    <property type="match status" value="1"/>
</dbReference>
<evidence type="ECO:0000313" key="2">
    <source>
        <dbReference type="EMBL" id="CCE57333.1"/>
    </source>
</evidence>
<dbReference type="EMBL" id="HE610456">
    <property type="protein sequence ID" value="CCE57333.1"/>
    <property type="molecule type" value="Genomic_DNA"/>
</dbReference>
<dbReference type="Gene3D" id="2.60.40.2900">
    <property type="match status" value="1"/>
</dbReference>
<keyword evidence="1" id="KW-0472">Membrane</keyword>
<keyword evidence="1" id="KW-1133">Transmembrane helix</keyword>
<evidence type="ECO:0000256" key="1">
    <source>
        <dbReference type="SAM" id="Phobius"/>
    </source>
</evidence>
<dbReference type="InterPro" id="IPR022022">
    <property type="entry name" value="M04gp34-like"/>
</dbReference>
<protein>
    <submittedName>
        <fullName evidence="2">M04 protein</fullName>
    </submittedName>
</protein>
<gene>
    <name evidence="2" type="primary">m04</name>
</gene>
<evidence type="ECO:0000313" key="3">
    <source>
        <dbReference type="Proteomes" id="UP000139605"/>
    </source>
</evidence>
<name>H2A312_MUHV1</name>
<dbReference type="InterPro" id="IPR038708">
    <property type="entry name" value="Gp34-like_sf"/>
</dbReference>
<reference evidence="2 3" key="1">
    <citation type="journal article" date="2013" name="Virology">
        <title>The genome of murine cytomegalovirus is shaped by purifying selection and extensive recombination.</title>
        <authorList>
            <person name="Smith L.M."/>
            <person name="McWhorter A.R."/>
            <person name="Shellam G.R."/>
            <person name="Redwood A.J."/>
        </authorList>
    </citation>
    <scope>NUCLEOTIDE SEQUENCE [LARGE SCALE GENOMIC DNA]</scope>
    <source>
        <strain evidence="2">C4D</strain>
    </source>
</reference>
<organismHost>
    <name type="scientific">Mus musculus</name>
    <name type="common">Mouse</name>
    <dbReference type="NCBI Taxonomy" id="10090"/>
</organismHost>
<sequence length="267" mass="29983">MFPVRRLMLTAVLLSGILSSVVSSYYNAQQECEKINKKYKEKMKDRYYLGCYFKAIVPSKTSKGDKTMLTCKLPDVHVNASWTLEWVVVKLQNSLDIASYYTSSPSSGPKFIETILNYTPIGRSSSNLLTVKNGFDIERSSTNGDGGNLYVYSNATEGSADSVKCRLKMCPWTSNVNMKTPDNDMLQKMKDVLTLPDYNTPADPGPRYDYYAKKTPPADMTMTTLTVIVTLLYVVGFCLLAYVFGPSLYRRLFSSDCCSNFKPLKSN</sequence>
<accession>H2A312</accession>
<organism evidence="2 3">
    <name type="scientific">Murid herpesvirus 1</name>
    <name type="common">MuHV-1</name>
    <name type="synonym">Mouse cytomegalovirus</name>
    <dbReference type="NCBI Taxonomy" id="10366"/>
    <lineage>
        <taxon>Viruses</taxon>
        <taxon>Duplodnaviria</taxon>
        <taxon>Heunggongvirae</taxon>
        <taxon>Peploviricota</taxon>
        <taxon>Herviviricetes</taxon>
        <taxon>Herpesvirales</taxon>
        <taxon>Orthoherpesviridae</taxon>
        <taxon>Betaherpesvirinae</taxon>
        <taxon>Muromegalovirus</taxon>
        <taxon>Muromegalovirus muridbeta1</taxon>
    </lineage>
</organism>